<dbReference type="PANTHER" id="PTHR33938">
    <property type="entry name" value="FERULOYL ESTERASE B-RELATED"/>
    <property type="match status" value="1"/>
</dbReference>
<keyword evidence="7" id="KW-1015">Disulfide bond</keyword>
<evidence type="ECO:0000313" key="10">
    <source>
        <dbReference type="Proteomes" id="UP000028045"/>
    </source>
</evidence>
<feature type="signal peptide" evidence="8">
    <location>
        <begin position="1"/>
        <end position="18"/>
    </location>
</feature>
<evidence type="ECO:0000256" key="3">
    <source>
        <dbReference type="ARBA" id="ARBA00022723"/>
    </source>
</evidence>
<dbReference type="HOGENOM" id="CLU_014819_3_2_1"/>
<evidence type="ECO:0000256" key="1">
    <source>
        <dbReference type="ARBA" id="ARBA00006249"/>
    </source>
</evidence>
<dbReference type="Gene3D" id="3.40.50.1820">
    <property type="entry name" value="alpha/beta hydrolase"/>
    <property type="match status" value="1"/>
</dbReference>
<evidence type="ECO:0000256" key="8">
    <source>
        <dbReference type="RuleBase" id="RU361238"/>
    </source>
</evidence>
<keyword evidence="10" id="KW-1185">Reference proteome</keyword>
<dbReference type="Pfam" id="PF07519">
    <property type="entry name" value="Tannase"/>
    <property type="match status" value="1"/>
</dbReference>
<dbReference type="InterPro" id="IPR011118">
    <property type="entry name" value="Tannase/feruloyl_esterase"/>
</dbReference>
<dbReference type="PANTHER" id="PTHR33938:SF8">
    <property type="entry name" value="CARBOXYLIC ESTER HYDROLASE"/>
    <property type="match status" value="1"/>
</dbReference>
<keyword evidence="4 8" id="KW-0732">Signal</keyword>
<dbReference type="AlphaFoldDB" id="A0A084B8H6"/>
<accession>A0A084B8H6</accession>
<proteinExistence type="inferred from homology"/>
<sequence>MLKSLTLVALAFAQHVQAAAYTPACSASNFSFPELDGTASMSITAVPIYNYTATSLSIGGILGSTYTISFCNVSVTYTHPGSGDAVNLQVWLPSPSSWNGRLQAVGGGGYSASFGSLYMTQAVGTGYVALDTDAGHIRGTEHAQSPDTWALIGPGNVNMQLVDNWGSTSVHEMAIIGKAVTESYYGTNPSYSYFTGCSGGGRQVMMSAQRYAGDFDGLLAVAPAINIENFIPAGYWATQVMLDLGVIPPPCEVEAFTKAAINACDALDGAEDGIISSLALCDFDAHQMIGQDFSCNGTTLQFTEAGAATVQAAWTGPSSADGKVGWFGLNKDASLSTSYISTECSSNGTCTAVGQLLSSWIQYFLAKDPSWDASTMTNELFMDYLQQSEQDYDSVLAADNPDLSAFRVAGGKMITWHGLADETIPPNGTIAYMEKVLEMNPDSSEFIRFYEAPGVGHCYGGAGAAPVDALAQLVSWVENGTVPETLAAADTSGRPRELCAFPLQQVYVGGALDSADSFACRPRAENGTLASETSFV</sequence>
<evidence type="ECO:0000256" key="6">
    <source>
        <dbReference type="ARBA" id="ARBA00022837"/>
    </source>
</evidence>
<organism evidence="9 10">
    <name type="scientific">Stachybotrys chartarum (strain CBS 109288 / IBT 7711)</name>
    <name type="common">Toxic black mold</name>
    <name type="synonym">Stilbospora chartarum</name>
    <dbReference type="NCBI Taxonomy" id="1280523"/>
    <lineage>
        <taxon>Eukaryota</taxon>
        <taxon>Fungi</taxon>
        <taxon>Dikarya</taxon>
        <taxon>Ascomycota</taxon>
        <taxon>Pezizomycotina</taxon>
        <taxon>Sordariomycetes</taxon>
        <taxon>Hypocreomycetidae</taxon>
        <taxon>Hypocreales</taxon>
        <taxon>Stachybotryaceae</taxon>
        <taxon>Stachybotrys</taxon>
    </lineage>
</organism>
<keyword evidence="3" id="KW-0479">Metal-binding</keyword>
<dbReference type="GO" id="GO:0030600">
    <property type="term" value="F:feruloyl esterase activity"/>
    <property type="evidence" value="ECO:0007669"/>
    <property type="project" value="UniProtKB-ARBA"/>
</dbReference>
<dbReference type="EC" id="3.1.1.-" evidence="8"/>
<evidence type="ECO:0000313" key="9">
    <source>
        <dbReference type="EMBL" id="KEY73855.1"/>
    </source>
</evidence>
<keyword evidence="5 8" id="KW-0378">Hydrolase</keyword>
<name>A0A084B8H6_STACB</name>
<evidence type="ECO:0000256" key="7">
    <source>
        <dbReference type="ARBA" id="ARBA00023157"/>
    </source>
</evidence>
<dbReference type="InterPro" id="IPR029058">
    <property type="entry name" value="AB_hydrolase_fold"/>
</dbReference>
<evidence type="ECO:0000256" key="2">
    <source>
        <dbReference type="ARBA" id="ARBA00022487"/>
    </source>
</evidence>
<dbReference type="GO" id="GO:0046872">
    <property type="term" value="F:metal ion binding"/>
    <property type="evidence" value="ECO:0007669"/>
    <property type="project" value="UniProtKB-KW"/>
</dbReference>
<evidence type="ECO:0000256" key="4">
    <source>
        <dbReference type="ARBA" id="ARBA00022729"/>
    </source>
</evidence>
<protein>
    <recommendedName>
        <fullName evidence="8">Carboxylic ester hydrolase</fullName>
        <ecNumber evidence="8">3.1.1.-</ecNumber>
    </recommendedName>
</protein>
<comment type="similarity">
    <text evidence="1 8">Belongs to the tannase family.</text>
</comment>
<dbReference type="Proteomes" id="UP000028045">
    <property type="component" value="Unassembled WGS sequence"/>
</dbReference>
<keyword evidence="6" id="KW-0106">Calcium</keyword>
<keyword evidence="2" id="KW-0719">Serine esterase</keyword>
<dbReference type="EMBL" id="KL647723">
    <property type="protein sequence ID" value="KEY73855.1"/>
    <property type="molecule type" value="Genomic_DNA"/>
</dbReference>
<feature type="chain" id="PRO_5005105788" description="Carboxylic ester hydrolase" evidence="8">
    <location>
        <begin position="19"/>
        <end position="536"/>
    </location>
</feature>
<reference evidence="9 10" key="1">
    <citation type="journal article" date="2014" name="BMC Genomics">
        <title>Comparative genome sequencing reveals chemotype-specific gene clusters in the toxigenic black mold Stachybotrys.</title>
        <authorList>
            <person name="Semeiks J."/>
            <person name="Borek D."/>
            <person name="Otwinowski Z."/>
            <person name="Grishin N.V."/>
        </authorList>
    </citation>
    <scope>NUCLEOTIDE SEQUENCE [LARGE SCALE GENOMIC DNA]</scope>
    <source>
        <strain evidence="10">CBS 109288 / IBT 7711</strain>
    </source>
</reference>
<evidence type="ECO:0000256" key="5">
    <source>
        <dbReference type="ARBA" id="ARBA00022801"/>
    </source>
</evidence>
<dbReference type="OrthoDB" id="3039123at2759"/>
<dbReference type="SUPFAM" id="SSF53474">
    <property type="entry name" value="alpha/beta-Hydrolases"/>
    <property type="match status" value="1"/>
</dbReference>
<gene>
    <name evidence="9" type="ORF">S7711_10115</name>
</gene>